<dbReference type="EMBL" id="MN740631">
    <property type="protein sequence ID" value="QHU36680.1"/>
    <property type="molecule type" value="Genomic_DNA"/>
</dbReference>
<dbReference type="AlphaFoldDB" id="A0A6C0M1Y9"/>
<name>A0A6C0M1Y9_9ZZZZ</name>
<protein>
    <submittedName>
        <fullName evidence="1">Uncharacterized protein</fullName>
    </submittedName>
</protein>
<evidence type="ECO:0000313" key="1">
    <source>
        <dbReference type="EMBL" id="QHU36680.1"/>
    </source>
</evidence>
<proteinExistence type="predicted"/>
<reference evidence="1" key="1">
    <citation type="journal article" date="2020" name="Nature">
        <title>Giant virus diversity and host interactions through global metagenomics.</title>
        <authorList>
            <person name="Schulz F."/>
            <person name="Roux S."/>
            <person name="Paez-Espino D."/>
            <person name="Jungbluth S."/>
            <person name="Walsh D.A."/>
            <person name="Denef V.J."/>
            <person name="McMahon K.D."/>
            <person name="Konstantinidis K.T."/>
            <person name="Eloe-Fadrosh E.A."/>
            <person name="Kyrpides N.C."/>
            <person name="Woyke T."/>
        </authorList>
    </citation>
    <scope>NUCLEOTIDE SEQUENCE</scope>
    <source>
        <strain evidence="1">GVMAG-S-1035124-57</strain>
    </source>
</reference>
<accession>A0A6C0M1Y9</accession>
<organism evidence="1">
    <name type="scientific">viral metagenome</name>
    <dbReference type="NCBI Taxonomy" id="1070528"/>
    <lineage>
        <taxon>unclassified sequences</taxon>
        <taxon>metagenomes</taxon>
        <taxon>organismal metagenomes</taxon>
    </lineage>
</organism>
<sequence>MQSTLQILYKTIYSRRKKERFETILEPLQAILQIALLSFYPVGTKITIQNNILTLQPPTYSQSMLRWYNNDTKEDLYFLFNVFHRFKKFYAHCKHDDGSGAVQHRLHLLLNELAKTGINKLIRTYGQTDKPHILQTLTMYKYILDDQLSPDIMTLQTQQPNSKPYKMRPVLSDDDAASNANNTVDDIFITIVDIYTPELQSIIYNSLLLMRDNESNYQAYAEGLNRIMEPTCIQLKKWIDEHIVY</sequence>